<organism evidence="1 2">
    <name type="scientific">Scophthalmus maximus</name>
    <name type="common">Turbot</name>
    <name type="synonym">Psetta maxima</name>
    <dbReference type="NCBI Taxonomy" id="52904"/>
    <lineage>
        <taxon>Eukaryota</taxon>
        <taxon>Metazoa</taxon>
        <taxon>Chordata</taxon>
        <taxon>Craniata</taxon>
        <taxon>Vertebrata</taxon>
        <taxon>Euteleostomi</taxon>
        <taxon>Actinopterygii</taxon>
        <taxon>Neopterygii</taxon>
        <taxon>Teleostei</taxon>
        <taxon>Neoteleostei</taxon>
        <taxon>Acanthomorphata</taxon>
        <taxon>Carangaria</taxon>
        <taxon>Pleuronectiformes</taxon>
        <taxon>Pleuronectoidei</taxon>
        <taxon>Scophthalmidae</taxon>
        <taxon>Scophthalmus</taxon>
    </lineage>
</organism>
<dbReference type="EMBL" id="VEVO01000012">
    <property type="protein sequence ID" value="KAF0033759.1"/>
    <property type="molecule type" value="Genomic_DNA"/>
</dbReference>
<protein>
    <submittedName>
        <fullName evidence="1">Uncharacterized protein</fullName>
    </submittedName>
</protein>
<accession>A0A6A4SMB1</accession>
<comment type="caution">
    <text evidence="1">The sequence shown here is derived from an EMBL/GenBank/DDBJ whole genome shotgun (WGS) entry which is preliminary data.</text>
</comment>
<evidence type="ECO:0000313" key="1">
    <source>
        <dbReference type="EMBL" id="KAF0033759.1"/>
    </source>
</evidence>
<name>A0A6A4SMB1_SCOMX</name>
<proteinExistence type="predicted"/>
<evidence type="ECO:0000313" key="2">
    <source>
        <dbReference type="Proteomes" id="UP000438429"/>
    </source>
</evidence>
<dbReference type="AlphaFoldDB" id="A0A6A4SMB1"/>
<reference evidence="1 2" key="1">
    <citation type="submission" date="2019-06" db="EMBL/GenBank/DDBJ databases">
        <title>Draft genomes of female and male turbot (Scophthalmus maximus).</title>
        <authorList>
            <person name="Xu H."/>
            <person name="Xu X.-W."/>
            <person name="Shao C."/>
            <person name="Chen S."/>
        </authorList>
    </citation>
    <scope>NUCLEOTIDE SEQUENCE [LARGE SCALE GENOMIC DNA]</scope>
    <source>
        <strain evidence="1">Ysfricsl-2016a</strain>
        <tissue evidence="1">Blood</tissue>
    </source>
</reference>
<gene>
    <name evidence="1" type="ORF">F2P81_013825</name>
</gene>
<dbReference type="Proteomes" id="UP000438429">
    <property type="component" value="Unassembled WGS sequence"/>
</dbReference>
<sequence>MARSWLQCGMLKVVSTMYVYGAYTSAHVNGVIRSPFSCLIPSPFALFAEEGVKWFSEGSYLMHPPPPPPPLLLSGPALLNMLQHGQKARLRVTATESGSVFVDKLYLNRADPSDYRTVCEINMYVPSAELGSDSVFRQ</sequence>